<protein>
    <submittedName>
        <fullName evidence="1">Uncharacterized protein</fullName>
    </submittedName>
</protein>
<reference evidence="1 2" key="1">
    <citation type="journal article" date="2007" name="Genome Res.">
        <title>Genome characteristics of facultatively symbiotic Frankia sp. strains reflect host range and host plant biogeography.</title>
        <authorList>
            <person name="Normand P."/>
            <person name="Lapierre P."/>
            <person name="Tisa L.S."/>
            <person name="Gogarten J.P."/>
            <person name="Alloisio N."/>
            <person name="Bagnarol E."/>
            <person name="Bassi C.A."/>
            <person name="Berry A.M."/>
            <person name="Bickhart D.M."/>
            <person name="Choisne N."/>
            <person name="Couloux A."/>
            <person name="Cournoyer B."/>
            <person name="Cruveiller S."/>
            <person name="Daubin V."/>
            <person name="Demange N."/>
            <person name="Francino M.P."/>
            <person name="Goltsman E."/>
            <person name="Huang Y."/>
            <person name="Kopp O.R."/>
            <person name="Labarre L."/>
            <person name="Lapidus A."/>
            <person name="Lavire C."/>
            <person name="Marechal J."/>
            <person name="Martinez M."/>
            <person name="Mastronunzio J.E."/>
            <person name="Mullin B.C."/>
            <person name="Niemann J."/>
            <person name="Pujic P."/>
            <person name="Rawnsley T."/>
            <person name="Rouy Z."/>
            <person name="Schenowitz C."/>
            <person name="Sellstedt A."/>
            <person name="Tavares F."/>
            <person name="Tomkins J.P."/>
            <person name="Vallenet D."/>
            <person name="Valverde C."/>
            <person name="Wall L.G."/>
            <person name="Wang Y."/>
            <person name="Medigue C."/>
            <person name="Benson D.R."/>
        </authorList>
    </citation>
    <scope>NUCLEOTIDE SEQUENCE [LARGE SCALE GENOMIC DNA]</scope>
    <source>
        <strain evidence="2">DSM 45986 / CECT 9034 / ACN14a</strain>
    </source>
</reference>
<organism evidence="1 2">
    <name type="scientific">Frankia alni (strain DSM 45986 / CECT 9034 / ACN14a)</name>
    <dbReference type="NCBI Taxonomy" id="326424"/>
    <lineage>
        <taxon>Bacteria</taxon>
        <taxon>Bacillati</taxon>
        <taxon>Actinomycetota</taxon>
        <taxon>Actinomycetes</taxon>
        <taxon>Frankiales</taxon>
        <taxon>Frankiaceae</taxon>
        <taxon>Frankia</taxon>
    </lineage>
</organism>
<proteinExistence type="predicted"/>
<dbReference type="AlphaFoldDB" id="Q0RP61"/>
<dbReference type="HOGENOM" id="CLU_3007666_0_0_11"/>
<evidence type="ECO:0000313" key="1">
    <source>
        <dbReference type="EMBL" id="CAJ60672.1"/>
    </source>
</evidence>
<accession>Q0RP61</accession>
<keyword evidence="2" id="KW-1185">Reference proteome</keyword>
<sequence length="56" mass="5986">MSVTNVDTPSAHDCNHPNTRSMILAALLGAVTTKKMTNAIAPYLMILSTAGLRADW</sequence>
<name>Q0RP61_FRAAA</name>
<dbReference type="KEGG" id="fal:FRAAL2023"/>
<dbReference type="Proteomes" id="UP000000657">
    <property type="component" value="Chromosome"/>
</dbReference>
<dbReference type="EMBL" id="CT573213">
    <property type="protein sequence ID" value="CAJ60672.1"/>
    <property type="molecule type" value="Genomic_DNA"/>
</dbReference>
<gene>
    <name evidence="1" type="ordered locus">FRAAL2023</name>
</gene>
<dbReference type="STRING" id="326424.FRAAL2023"/>
<evidence type="ECO:0000313" key="2">
    <source>
        <dbReference type="Proteomes" id="UP000000657"/>
    </source>
</evidence>